<dbReference type="SMART" id="SM00661">
    <property type="entry name" value="RPOL9"/>
    <property type="match status" value="1"/>
</dbReference>
<dbReference type="Proteomes" id="UP000325113">
    <property type="component" value="Unassembled WGS sequence"/>
</dbReference>
<dbReference type="GO" id="GO:0003676">
    <property type="term" value="F:nucleic acid binding"/>
    <property type="evidence" value="ECO:0007669"/>
    <property type="project" value="InterPro"/>
</dbReference>
<keyword evidence="3 6" id="KW-0863">Zinc-finger</keyword>
<dbReference type="SMART" id="SM00440">
    <property type="entry name" value="ZnF_C2C2"/>
    <property type="match status" value="1"/>
</dbReference>
<dbReference type="Proteomes" id="UP000323011">
    <property type="component" value="Unassembled WGS sequence"/>
</dbReference>
<dbReference type="PANTHER" id="PTHR11239">
    <property type="entry name" value="DNA-DIRECTED RNA POLYMERASE"/>
    <property type="match status" value="1"/>
</dbReference>
<evidence type="ECO:0000313" key="12">
    <source>
        <dbReference type="EMBL" id="KAA0172871.1"/>
    </source>
</evidence>
<dbReference type="Proteomes" id="UP000324907">
    <property type="component" value="Unassembled WGS sequence"/>
</dbReference>
<name>A0A5A8DPC7_CAFRO</name>
<gene>
    <name evidence="12" type="ORF">FNF27_05625</name>
    <name evidence="11" type="ORF">FNF28_02881</name>
    <name evidence="9" type="ORF">FNF29_04831</name>
    <name evidence="10" type="ORF">FNF31_02211</name>
</gene>
<proteinExistence type="inferred from homology"/>
<dbReference type="SUPFAM" id="SSF57783">
    <property type="entry name" value="Zinc beta-ribbon"/>
    <property type="match status" value="2"/>
</dbReference>
<evidence type="ECO:0000256" key="4">
    <source>
        <dbReference type="ARBA" id="ARBA00022833"/>
    </source>
</evidence>
<dbReference type="OMA" id="DTSMVLF"/>
<dbReference type="InterPro" id="IPR001529">
    <property type="entry name" value="Zn_ribbon_RPB9"/>
</dbReference>
<evidence type="ECO:0000256" key="1">
    <source>
        <dbReference type="ARBA" id="ARBA00004604"/>
    </source>
</evidence>
<keyword evidence="7" id="KW-0804">Transcription</keyword>
<keyword evidence="2 7" id="KW-0479">Metal-binding</keyword>
<dbReference type="PANTHER" id="PTHR11239:SF1">
    <property type="entry name" value="DNA-DIRECTED RNA POLYMERASE II SUBUNIT RPB9"/>
    <property type="match status" value="1"/>
</dbReference>
<dbReference type="Proteomes" id="UP000322899">
    <property type="component" value="Unassembled WGS sequence"/>
</dbReference>
<dbReference type="EMBL" id="VLTL01000035">
    <property type="protein sequence ID" value="KAA0167232.1"/>
    <property type="molecule type" value="Genomic_DNA"/>
</dbReference>
<protein>
    <recommendedName>
        <fullName evidence="8">TFIIS-type domain-containing protein</fullName>
    </recommendedName>
</protein>
<dbReference type="Gene3D" id="2.20.25.10">
    <property type="match status" value="2"/>
</dbReference>
<comment type="caution">
    <text evidence="11">The sequence shown here is derived from an EMBL/GenBank/DDBJ whole genome shotgun (WGS) entry which is preliminary data.</text>
</comment>
<evidence type="ECO:0000256" key="6">
    <source>
        <dbReference type="PROSITE-ProRule" id="PRU00472"/>
    </source>
</evidence>
<dbReference type="InterPro" id="IPR012164">
    <property type="entry name" value="Rpa12/Rpb9/Rpc10/TFS"/>
</dbReference>
<dbReference type="EMBL" id="VLTO01000041">
    <property type="protein sequence ID" value="KAA0172871.1"/>
    <property type="molecule type" value="Genomic_DNA"/>
</dbReference>
<dbReference type="GO" id="GO:0006283">
    <property type="term" value="P:transcription-coupled nucleotide-excision repair"/>
    <property type="evidence" value="ECO:0007669"/>
    <property type="project" value="TreeGrafter"/>
</dbReference>
<dbReference type="Pfam" id="PF01096">
    <property type="entry name" value="Zn_ribbon_TFIIS"/>
    <property type="match status" value="1"/>
</dbReference>
<reference evidence="13 14" key="1">
    <citation type="submission" date="2019-07" db="EMBL/GenBank/DDBJ databases">
        <title>Genomes of Cafeteria roenbergensis.</title>
        <authorList>
            <person name="Fischer M.G."/>
            <person name="Hackl T."/>
            <person name="Roman M."/>
        </authorList>
    </citation>
    <scope>NUCLEOTIDE SEQUENCE [LARGE SCALE GENOMIC DNA]</scope>
    <source>
        <strain evidence="9 14">BVI</strain>
        <strain evidence="10 16">Cflag</strain>
        <strain evidence="12 13">E4-10P</strain>
        <strain evidence="11 15">RCC970-E3</strain>
    </source>
</reference>
<evidence type="ECO:0000313" key="9">
    <source>
        <dbReference type="EMBL" id="KAA0151139.1"/>
    </source>
</evidence>
<evidence type="ECO:0000313" key="13">
    <source>
        <dbReference type="Proteomes" id="UP000322899"/>
    </source>
</evidence>
<evidence type="ECO:0000256" key="7">
    <source>
        <dbReference type="RuleBase" id="RU003474"/>
    </source>
</evidence>
<comment type="subcellular location">
    <subcellularLocation>
        <location evidence="1">Nucleus</location>
        <location evidence="1">Nucleolus</location>
    </subcellularLocation>
</comment>
<evidence type="ECO:0000313" key="11">
    <source>
        <dbReference type="EMBL" id="KAA0167232.1"/>
    </source>
</evidence>
<evidence type="ECO:0000259" key="8">
    <source>
        <dbReference type="PROSITE" id="PS51133"/>
    </source>
</evidence>
<dbReference type="GO" id="GO:0005665">
    <property type="term" value="C:RNA polymerase II, core complex"/>
    <property type="evidence" value="ECO:0007669"/>
    <property type="project" value="TreeGrafter"/>
</dbReference>
<keyword evidence="7" id="KW-0240">DNA-directed RNA polymerase</keyword>
<dbReference type="PROSITE" id="PS51133">
    <property type="entry name" value="ZF_TFIIS_2"/>
    <property type="match status" value="1"/>
</dbReference>
<keyword evidence="4" id="KW-0862">Zinc</keyword>
<evidence type="ECO:0000313" key="10">
    <source>
        <dbReference type="EMBL" id="KAA0164888.1"/>
    </source>
</evidence>
<sequence>MASSTMTFCCTCDSLMSPMEDREKQQLMYFCTLCGHKEEAGDRTCAYRHSLVAAAQDMLAKVKTDMLHDAALQRGKAHCSTCGNNESVFFQIPTSAADDRLRLIHICTGCKAKWEG</sequence>
<evidence type="ECO:0000256" key="5">
    <source>
        <dbReference type="ARBA" id="ARBA00023242"/>
    </source>
</evidence>
<comment type="similarity">
    <text evidence="7">Belongs to the archaeal rpoM/eukaryotic RPA12/RPB9/RPC11 RNA polymerase family.</text>
</comment>
<dbReference type="InterPro" id="IPR001222">
    <property type="entry name" value="Znf_TFIIS"/>
</dbReference>
<dbReference type="EMBL" id="VLTM01000015">
    <property type="protein sequence ID" value="KAA0164888.1"/>
    <property type="molecule type" value="Genomic_DNA"/>
</dbReference>
<feature type="domain" description="TFIIS-type" evidence="8">
    <location>
        <begin position="75"/>
        <end position="115"/>
    </location>
</feature>
<evidence type="ECO:0000256" key="3">
    <source>
        <dbReference type="ARBA" id="ARBA00022771"/>
    </source>
</evidence>
<accession>A0A5A8DPC7</accession>
<evidence type="ECO:0000256" key="2">
    <source>
        <dbReference type="ARBA" id="ARBA00022723"/>
    </source>
</evidence>
<keyword evidence="5" id="KW-0539">Nucleus</keyword>
<dbReference type="EMBL" id="VLTN01000029">
    <property type="protein sequence ID" value="KAA0151139.1"/>
    <property type="molecule type" value="Genomic_DNA"/>
</dbReference>
<dbReference type="GO" id="GO:0003899">
    <property type="term" value="F:DNA-directed RNA polymerase activity"/>
    <property type="evidence" value="ECO:0007669"/>
    <property type="project" value="InterPro"/>
</dbReference>
<evidence type="ECO:0000313" key="15">
    <source>
        <dbReference type="Proteomes" id="UP000324907"/>
    </source>
</evidence>
<evidence type="ECO:0000313" key="16">
    <source>
        <dbReference type="Proteomes" id="UP000325113"/>
    </source>
</evidence>
<organism evidence="11 15">
    <name type="scientific">Cafeteria roenbergensis</name>
    <name type="common">Marine flagellate</name>
    <dbReference type="NCBI Taxonomy" id="33653"/>
    <lineage>
        <taxon>Eukaryota</taxon>
        <taxon>Sar</taxon>
        <taxon>Stramenopiles</taxon>
        <taxon>Bigyra</taxon>
        <taxon>Opalozoa</taxon>
        <taxon>Bicosoecida</taxon>
        <taxon>Cafeteriaceae</taxon>
        <taxon>Cafeteria</taxon>
    </lineage>
</organism>
<evidence type="ECO:0000313" key="14">
    <source>
        <dbReference type="Proteomes" id="UP000323011"/>
    </source>
</evidence>
<dbReference type="OrthoDB" id="282270at2759"/>
<dbReference type="AlphaFoldDB" id="A0A5A8DPC7"/>
<dbReference type="GO" id="GO:0006367">
    <property type="term" value="P:transcription initiation at RNA polymerase II promoter"/>
    <property type="evidence" value="ECO:0007669"/>
    <property type="project" value="TreeGrafter"/>
</dbReference>
<dbReference type="GO" id="GO:0008270">
    <property type="term" value="F:zinc ion binding"/>
    <property type="evidence" value="ECO:0007669"/>
    <property type="project" value="UniProtKB-KW"/>
</dbReference>
<dbReference type="GO" id="GO:0001193">
    <property type="term" value="P:maintenance of transcriptional fidelity during transcription elongation by RNA polymerase II"/>
    <property type="evidence" value="ECO:0007669"/>
    <property type="project" value="TreeGrafter"/>
</dbReference>
<dbReference type="GO" id="GO:0005730">
    <property type="term" value="C:nucleolus"/>
    <property type="evidence" value="ECO:0007669"/>
    <property type="project" value="UniProtKB-SubCell"/>
</dbReference>
<keyword evidence="14" id="KW-1185">Reference proteome</keyword>